<organism evidence="7 8">
    <name type="scientific">Deinococcus radiodurans (strain ATCC 13939 / DSM 20539 / JCM 16871 / CCUG 27074 / LMG 4051 / NBRC 15346 / NCIMB 9279 / VKM B-1422 / R1)</name>
    <dbReference type="NCBI Taxonomy" id="243230"/>
    <lineage>
        <taxon>Bacteria</taxon>
        <taxon>Thermotogati</taxon>
        <taxon>Deinococcota</taxon>
        <taxon>Deinococci</taxon>
        <taxon>Deinococcales</taxon>
        <taxon>Deinococcaceae</taxon>
        <taxon>Deinococcus</taxon>
    </lineage>
</organism>
<dbReference type="PRINTS" id="PR00507">
    <property type="entry name" value="N12N6MTFRASE"/>
</dbReference>
<evidence type="ECO:0000259" key="5">
    <source>
        <dbReference type="Pfam" id="PF20466"/>
    </source>
</evidence>
<dbReference type="REBASE" id="6159">
    <property type="entry name" value="DraRORF119P"/>
</dbReference>
<protein>
    <recommendedName>
        <fullName evidence="1">site-specific DNA-methyltransferase (adenine-specific)</fullName>
        <ecNumber evidence="1">2.1.1.72</ecNumber>
    </recommendedName>
</protein>
<dbReference type="InterPro" id="IPR050953">
    <property type="entry name" value="N4_N6_ade-DNA_methylase"/>
</dbReference>
<dbReference type="PANTHER" id="PTHR33841">
    <property type="entry name" value="DNA METHYLTRANSFERASE YEEA-RELATED"/>
    <property type="match status" value="1"/>
</dbReference>
<dbReference type="PaxDb" id="243230-DR_A0119.1"/>
<dbReference type="SUPFAM" id="SSF53335">
    <property type="entry name" value="S-adenosyl-L-methionine-dependent methyltransferases"/>
    <property type="match status" value="1"/>
</dbReference>
<dbReference type="eggNOG" id="COG1002">
    <property type="taxonomic scope" value="Bacteria"/>
</dbReference>
<dbReference type="OrthoDB" id="9815272at2"/>
<dbReference type="EnsemblBacteria" id="AAF12238">
    <property type="protein sequence ID" value="AAF12238"/>
    <property type="gene ID" value="DR_A0119.1"/>
</dbReference>
<gene>
    <name evidence="7" type="ordered locus">DR_A0119.1</name>
</gene>
<dbReference type="FunCoup" id="Q9RZ34">
    <property type="interactions" value="75"/>
</dbReference>
<keyword evidence="3" id="KW-0808">Transferase</keyword>
<dbReference type="Gene3D" id="3.40.50.150">
    <property type="entry name" value="Vaccinia Virus protein VP39"/>
    <property type="match status" value="1"/>
</dbReference>
<dbReference type="GO" id="GO:0032259">
    <property type="term" value="P:methylation"/>
    <property type="evidence" value="ECO:0007669"/>
    <property type="project" value="UniProtKB-KW"/>
</dbReference>
<dbReference type="EMBL" id="AE001825">
    <property type="protein sequence ID" value="AAF12238.1"/>
    <property type="molecule type" value="Genomic_DNA"/>
</dbReference>
<dbReference type="RefSeq" id="WP_010889379.1">
    <property type="nucleotide sequence ID" value="NC_001264.1"/>
</dbReference>
<dbReference type="Proteomes" id="UP000002524">
    <property type="component" value="Chromosome 2"/>
</dbReference>
<dbReference type="InterPro" id="IPR046820">
    <property type="entry name" value="MmeI_TRD"/>
</dbReference>
<evidence type="ECO:0000256" key="2">
    <source>
        <dbReference type="ARBA" id="ARBA00022603"/>
    </source>
</evidence>
<dbReference type="HOGENOM" id="CLU_005831_1_1_0"/>
<dbReference type="KEGG" id="dra:DR_A0119.1"/>
<evidence type="ECO:0000313" key="8">
    <source>
        <dbReference type="Proteomes" id="UP000002524"/>
    </source>
</evidence>
<evidence type="ECO:0000256" key="3">
    <source>
        <dbReference type="ARBA" id="ARBA00022679"/>
    </source>
</evidence>
<keyword evidence="2" id="KW-0489">Methyltransferase</keyword>
<dbReference type="PIR" id="B75607">
    <property type="entry name" value="B75607"/>
</dbReference>
<dbReference type="AlphaFoldDB" id="Q9RZ34"/>
<comment type="catalytic activity">
    <reaction evidence="4">
        <text>a 2'-deoxyadenosine in DNA + S-adenosyl-L-methionine = an N(6)-methyl-2'-deoxyadenosine in DNA + S-adenosyl-L-homocysteine + H(+)</text>
        <dbReference type="Rhea" id="RHEA:15197"/>
        <dbReference type="Rhea" id="RHEA-COMP:12418"/>
        <dbReference type="Rhea" id="RHEA-COMP:12419"/>
        <dbReference type="ChEBI" id="CHEBI:15378"/>
        <dbReference type="ChEBI" id="CHEBI:57856"/>
        <dbReference type="ChEBI" id="CHEBI:59789"/>
        <dbReference type="ChEBI" id="CHEBI:90615"/>
        <dbReference type="ChEBI" id="CHEBI:90616"/>
        <dbReference type="EC" id="2.1.1.72"/>
    </reaction>
</comment>
<proteinExistence type="predicted"/>
<dbReference type="GO" id="GO:0003676">
    <property type="term" value="F:nucleic acid binding"/>
    <property type="evidence" value="ECO:0007669"/>
    <property type="project" value="InterPro"/>
</dbReference>
<evidence type="ECO:0000313" key="7">
    <source>
        <dbReference type="EMBL" id="AAF12238.1"/>
    </source>
</evidence>
<dbReference type="EC" id="2.1.1.72" evidence="1"/>
<dbReference type="PANTHER" id="PTHR33841:SF1">
    <property type="entry name" value="DNA METHYLTRANSFERASE A"/>
    <property type="match status" value="1"/>
</dbReference>
<feature type="domain" description="MmeI-like target recognition" evidence="5">
    <location>
        <begin position="418"/>
        <end position="576"/>
    </location>
</feature>
<dbReference type="GO" id="GO:0009007">
    <property type="term" value="F:site-specific DNA-methyltransferase (adenine-specific) activity"/>
    <property type="evidence" value="ECO:0007669"/>
    <property type="project" value="UniProtKB-EC"/>
</dbReference>
<sequence>MKGGGEFWGTDIRHFNGGLFDSEDALALTSEDAAALIIAAKLDWSEVEPSIFGTLFENSLDVDTRSRRGAHYTSVNDIERIVDRVVMEPLWAEWDALRLSLPELKKNVRLERLFAFQDRLTAVRILDPACGSGNFLFVALKKLLDLEYQVRMAAVMNDIGEFEMPPLVHPQQMLGIEIETFAHELASITLWMGYFQWKRAHGGHWETPILQRLDNIQNRDALLNPDGTEATWPRADFIVGNPPFLGDKMMRSQLGEAYTTQLRETFKDRLPGQSDLVCYWPEKARALIEAGVTTRAGFVTTNSIRGGKNRVVLERIKATGDLFMAWPDEPWQQNGAAVRVSLFGFDNGTETLRTLNDGHVGVINADLNAGTDVKQAQKLPENAGVSFIGTQKGGAFDIPGDLARSWLSVPNPDRVSNADVLKPWVNGMDLTRRPSGRWIIDFAQMDEGEARQYLQPMAYVEQKIRPERATNSDRPSRERWWLHQRSRPELREATIELDRFIGIPRVAKHLLPVWLPEGTLPDSQVVVIARDDDFIFGVLASTIHRSWARMQGTYMGVGNDLRYTPSTCFETFPVPAPTDEQRAEIEKWAKYIVQLREHLLNQDAKGTLTGIYNQLEKLRNSPDAAHPVSALATAHDKLDQAVATAYGWEWPLNEDQVLERLLALNLERCPA</sequence>
<dbReference type="InterPro" id="IPR029063">
    <property type="entry name" value="SAM-dependent_MTases_sf"/>
</dbReference>
<evidence type="ECO:0000259" key="6">
    <source>
        <dbReference type="Pfam" id="PF20473"/>
    </source>
</evidence>
<dbReference type="Pfam" id="PF20473">
    <property type="entry name" value="MmeI_Mtase"/>
    <property type="match status" value="1"/>
</dbReference>
<dbReference type="DNASU" id="1799590"/>
<dbReference type="InterPro" id="IPR002052">
    <property type="entry name" value="DNA_methylase_N6_adenine_CS"/>
</dbReference>
<dbReference type="PROSITE" id="PS00092">
    <property type="entry name" value="N6_MTASE"/>
    <property type="match status" value="1"/>
</dbReference>
<name>Q9RZ34_DEIRA</name>
<keyword evidence="8" id="KW-1185">Reference proteome</keyword>
<dbReference type="PATRIC" id="fig|243230.17.peg.3006"/>
<dbReference type="GeneID" id="69519015"/>
<dbReference type="InterPro" id="IPR046816">
    <property type="entry name" value="MmeI_Mtase"/>
</dbReference>
<evidence type="ECO:0000256" key="1">
    <source>
        <dbReference type="ARBA" id="ARBA00011900"/>
    </source>
</evidence>
<dbReference type="InParanoid" id="Q9RZ34"/>
<reference evidence="7 8" key="1">
    <citation type="journal article" date="1999" name="Science">
        <title>Genome sequence of the radioresistant bacterium Deinococcus radiodurans R1.</title>
        <authorList>
            <person name="White O."/>
            <person name="Eisen J.A."/>
            <person name="Heidelberg J.F."/>
            <person name="Hickey E.K."/>
            <person name="Peterson J.D."/>
            <person name="Dodson R.J."/>
            <person name="Haft D.H."/>
            <person name="Gwinn M.L."/>
            <person name="Nelson W.C."/>
            <person name="Richardson D.L."/>
            <person name="Moffat K.S."/>
            <person name="Qin H."/>
            <person name="Jiang L."/>
            <person name="Pamphile W."/>
            <person name="Crosby M."/>
            <person name="Shen M."/>
            <person name="Vamathevan J.J."/>
            <person name="Lam P."/>
            <person name="McDonald L."/>
            <person name="Utterback T."/>
            <person name="Zalewski C."/>
            <person name="Makarova K.S."/>
            <person name="Aravind L."/>
            <person name="Daly M.J."/>
            <person name="Minton K.W."/>
            <person name="Fleischmann R.D."/>
            <person name="Ketchum K.A."/>
            <person name="Nelson K.E."/>
            <person name="Salzberg S."/>
            <person name="Smith H.O."/>
            <person name="Venter J.C."/>
            <person name="Fraser C.M."/>
        </authorList>
    </citation>
    <scope>NUCLEOTIDE SEQUENCE [LARGE SCALE GENOMIC DNA]</scope>
    <source>
        <strain evidence="8">ATCC 13939 / DSM 20539 / JCM 16871 / LMG 4051 / NBRC 15346 / NCIMB 9279 / R1 / VKM B-1422</strain>
    </source>
</reference>
<dbReference type="STRING" id="243230.DR_A0119.1"/>
<accession>Q9RZ34</accession>
<evidence type="ECO:0000256" key="4">
    <source>
        <dbReference type="ARBA" id="ARBA00047942"/>
    </source>
</evidence>
<feature type="domain" description="MmeI-like DNA-methyltransferase" evidence="6">
    <location>
        <begin position="110"/>
        <end position="348"/>
    </location>
</feature>
<dbReference type="Pfam" id="PF20466">
    <property type="entry name" value="MmeI_TRD"/>
    <property type="match status" value="1"/>
</dbReference>